<feature type="signal peptide" evidence="2">
    <location>
        <begin position="1"/>
        <end position="25"/>
    </location>
</feature>
<accession>A0ABT8Q2U7</accession>
<dbReference type="Proteomes" id="UP001174347">
    <property type="component" value="Unassembled WGS sequence"/>
</dbReference>
<evidence type="ECO:0000256" key="2">
    <source>
        <dbReference type="SAM" id="SignalP"/>
    </source>
</evidence>
<name>A0ABT8Q2U7_9CORY</name>
<gene>
    <name evidence="3" type="ORF">Q0N36_03600</name>
</gene>
<dbReference type="EMBL" id="JAUKFM010000002">
    <property type="protein sequence ID" value="MDN8619670.1"/>
    <property type="molecule type" value="Genomic_DNA"/>
</dbReference>
<dbReference type="RefSeq" id="WP_023021030.1">
    <property type="nucleotide sequence ID" value="NZ_CP175769.1"/>
</dbReference>
<comment type="caution">
    <text evidence="3">The sequence shown here is derived from an EMBL/GenBank/DDBJ whole genome shotgun (WGS) entry which is preliminary data.</text>
</comment>
<organism evidence="3 4">
    <name type="scientific">Corynebacterium kefirresidentii</name>
    <dbReference type="NCBI Taxonomy" id="1979527"/>
    <lineage>
        <taxon>Bacteria</taxon>
        <taxon>Bacillati</taxon>
        <taxon>Actinomycetota</taxon>
        <taxon>Actinomycetes</taxon>
        <taxon>Mycobacteriales</taxon>
        <taxon>Corynebacteriaceae</taxon>
        <taxon>Corynebacterium</taxon>
    </lineage>
</organism>
<evidence type="ECO:0000256" key="1">
    <source>
        <dbReference type="SAM" id="MobiDB-lite"/>
    </source>
</evidence>
<feature type="compositionally biased region" description="Polar residues" evidence="1">
    <location>
        <begin position="30"/>
        <end position="52"/>
    </location>
</feature>
<feature type="chain" id="PRO_5045254861" evidence="2">
    <location>
        <begin position="26"/>
        <end position="138"/>
    </location>
</feature>
<keyword evidence="4" id="KW-1185">Reference proteome</keyword>
<feature type="compositionally biased region" description="Basic and acidic residues" evidence="1">
    <location>
        <begin position="55"/>
        <end position="93"/>
    </location>
</feature>
<sequence length="138" mass="14987">MLRKATIGLTTLAIATTTAIAPAMADDTVTSETTSADAVATTEATPEQNDAASSKLDKEGIHAKFEELSSKHKENKQDLDAKHEEHKKNFDAKLDQLSSKTEDFNAKVDKFVKNIDFSKIEDALKVVEKIIVIAGKLA</sequence>
<evidence type="ECO:0000313" key="3">
    <source>
        <dbReference type="EMBL" id="MDN8619670.1"/>
    </source>
</evidence>
<protein>
    <submittedName>
        <fullName evidence="3">Uncharacterized protein</fullName>
    </submittedName>
</protein>
<keyword evidence="2" id="KW-0732">Signal</keyword>
<proteinExistence type="predicted"/>
<feature type="region of interest" description="Disordered" evidence="1">
    <location>
        <begin position="26"/>
        <end position="93"/>
    </location>
</feature>
<reference evidence="3" key="1">
    <citation type="submission" date="2023-07" db="EMBL/GenBank/DDBJ databases">
        <title>Insights into the diversity of cutaneous corynebacteria.</title>
        <authorList>
            <person name="Bruggemann H."/>
            <person name="Poehlein A."/>
        </authorList>
    </citation>
    <scope>NUCLEOTIDE SEQUENCE</scope>
    <source>
        <strain evidence="3">P7_F1</strain>
    </source>
</reference>
<evidence type="ECO:0000313" key="4">
    <source>
        <dbReference type="Proteomes" id="UP001174347"/>
    </source>
</evidence>